<evidence type="ECO:0000313" key="2">
    <source>
        <dbReference type="EMBL" id="XAU15024.1"/>
    </source>
</evidence>
<reference evidence="2 3" key="1">
    <citation type="submission" date="2024-03" db="EMBL/GenBank/DDBJ databases">
        <title>Sulfurimonas sp. HSL3-1.</title>
        <authorList>
            <person name="Wang S."/>
        </authorList>
    </citation>
    <scope>NUCLEOTIDE SEQUENCE [LARGE SCALE GENOMIC DNA]</scope>
    <source>
        <strain evidence="2 3">HSL3-1</strain>
    </source>
</reference>
<evidence type="ECO:0008006" key="4">
    <source>
        <dbReference type="Google" id="ProtNLM"/>
    </source>
</evidence>
<evidence type="ECO:0000256" key="1">
    <source>
        <dbReference type="SAM" id="Coils"/>
    </source>
</evidence>
<organism evidence="2 3">
    <name type="scientific">Sulfurimonas diazotrophicus</name>
    <dbReference type="NCBI Taxonomy" id="3131939"/>
    <lineage>
        <taxon>Bacteria</taxon>
        <taxon>Pseudomonadati</taxon>
        <taxon>Campylobacterota</taxon>
        <taxon>Epsilonproteobacteria</taxon>
        <taxon>Campylobacterales</taxon>
        <taxon>Sulfurimonadaceae</taxon>
        <taxon>Sulfurimonas</taxon>
    </lineage>
</organism>
<dbReference type="RefSeq" id="WP_345970091.1">
    <property type="nucleotide sequence ID" value="NZ_CP147920.1"/>
</dbReference>
<proteinExistence type="predicted"/>
<accession>A0ABZ3H9Y3</accession>
<name>A0ABZ3H9Y3_9BACT</name>
<sequence length="341" mass="38408">MLDLEQLQRDIRNHYKNQAPMELDARIVDLIGYLGSEYGLNETDLTLPEIRLVVNTILAEQTAALQEELEALLVQRERIERQIERKSERIQDEKHQIFNTLEGILGDAPSDAQAKLHQVKLQSIDLFDMLEEVVESAIITTLEKNHDIEETVEEICKEITYVTLGEGPLETGRIRLVIGSILHSAVEVGEATPNQAEAILLGTLRGVRSGLIKAIRRLKKQLLFMPEELKLTASMQTELLRTDVLFTQILQDEALQCTPESRALLEKLAKEIRFDLEELVEVSKETVDLMRSQLSQALSRSQVLNSKTAAEAKRVGISAWRSAKTVLEGALQNAKGKIDKK</sequence>
<evidence type="ECO:0000313" key="3">
    <source>
        <dbReference type="Proteomes" id="UP001447842"/>
    </source>
</evidence>
<dbReference type="Proteomes" id="UP001447842">
    <property type="component" value="Chromosome"/>
</dbReference>
<gene>
    <name evidence="2" type="ORF">WCY31_12380</name>
</gene>
<keyword evidence="1" id="KW-0175">Coiled coil</keyword>
<protein>
    <recommendedName>
        <fullName evidence="4">GGDEF domain-containing protein</fullName>
    </recommendedName>
</protein>
<feature type="coiled-coil region" evidence="1">
    <location>
        <begin position="62"/>
        <end position="96"/>
    </location>
</feature>
<keyword evidence="3" id="KW-1185">Reference proteome</keyword>
<dbReference type="EMBL" id="CP147920">
    <property type="protein sequence ID" value="XAU15024.1"/>
    <property type="molecule type" value="Genomic_DNA"/>
</dbReference>